<dbReference type="InterPro" id="IPR042099">
    <property type="entry name" value="ANL_N_sf"/>
</dbReference>
<dbReference type="InterPro" id="IPR045851">
    <property type="entry name" value="AMP-bd_C_sf"/>
</dbReference>
<dbReference type="Gene3D" id="3.30.559.30">
    <property type="entry name" value="Nonribosomal peptide synthetase, condensation domain"/>
    <property type="match status" value="4"/>
</dbReference>
<dbReference type="Gene3D" id="3.40.50.12780">
    <property type="entry name" value="N-terminal domain of ligase-like"/>
    <property type="match status" value="4"/>
</dbReference>
<dbReference type="SUPFAM" id="SSF56801">
    <property type="entry name" value="Acetyl-CoA synthetase-like"/>
    <property type="match status" value="4"/>
</dbReference>
<comment type="caution">
    <text evidence="5">The sequence shown here is derived from an EMBL/GenBank/DDBJ whole genome shotgun (WGS) entry which is preliminary data.</text>
</comment>
<dbReference type="PANTHER" id="PTHR45527">
    <property type="entry name" value="NONRIBOSOMAL PEPTIDE SYNTHETASE"/>
    <property type="match status" value="1"/>
</dbReference>
<gene>
    <name evidence="5" type="ORF">PVAG01_07455</name>
</gene>
<accession>A0ABR4PCJ5</accession>
<organism evidence="5 6">
    <name type="scientific">Phlyctema vagabunda</name>
    <dbReference type="NCBI Taxonomy" id="108571"/>
    <lineage>
        <taxon>Eukaryota</taxon>
        <taxon>Fungi</taxon>
        <taxon>Dikarya</taxon>
        <taxon>Ascomycota</taxon>
        <taxon>Pezizomycotina</taxon>
        <taxon>Leotiomycetes</taxon>
        <taxon>Helotiales</taxon>
        <taxon>Dermateaceae</taxon>
        <taxon>Phlyctema</taxon>
    </lineage>
</organism>
<dbReference type="InterPro" id="IPR010071">
    <property type="entry name" value="AA_adenyl_dom"/>
</dbReference>
<dbReference type="CDD" id="cd05918">
    <property type="entry name" value="A_NRPS_SidN3_like"/>
    <property type="match status" value="4"/>
</dbReference>
<evidence type="ECO:0000313" key="5">
    <source>
        <dbReference type="EMBL" id="KAL3421010.1"/>
    </source>
</evidence>
<dbReference type="InterPro" id="IPR020845">
    <property type="entry name" value="AMP-binding_CS"/>
</dbReference>
<keyword evidence="1" id="KW-0596">Phosphopantetheine</keyword>
<dbReference type="InterPro" id="IPR009081">
    <property type="entry name" value="PP-bd_ACP"/>
</dbReference>
<dbReference type="InterPro" id="IPR036736">
    <property type="entry name" value="ACP-like_sf"/>
</dbReference>
<dbReference type="CDD" id="cd19545">
    <property type="entry name" value="FUM14_C_NRPS-like"/>
    <property type="match status" value="3"/>
</dbReference>
<sequence>MVAFAFEKSKWAAIAMTAVMKAGGICVPLNPNDPQLRQEEIMKDVGANIIICSPLLKDIVSSDNRTRVIVSESFCDQLEARSDLPCSEVRPWNGAFLVFTSGSTGKPKGIIQEHVAMSTSVRDHGAAMQMKSDARTYQFSAYTFDTSVSDMFGTFLNGGCACLPSDHDRMNNLADSINALEANLTCLTPAVVDQLWPEEVPGLKVLCVGGEALTQDIVNRWSEKVKLINVYGVTECLVWCISTGFIQQGASPANMGKAVCGRAWIASVEDYNKLAPIGGVGELLIEGPNLARHYYNNPAKTNESFVSTPDFLKSNTSDYSPRVYRTGDLVQYSPDGTINYIGRRDSQVKVNGHRVSFGEIEHQIKLLVPKGTEVVCDVMVTAAGDKSLVVFLSLKHDPYNDSLAWKARYESLTAQVEHQLSLSLAPYLVPHHYVHMEHMPLTSSGKMDRIRLVRMATERATPKPVTTGEVAILTETEKTLQSLWATVFKLNPTDIDPSANFLHLGDSIAAMKLVSAARRKGYSLTVSNIFQNPILHDMASPNIFISKEFQDELVQPFTLLNDFGNQTELVVEATRQCECSQNVIEDIYPCSSLQEGLMAASLKQPGSYVAQDVLELSESIDLEKFKRSWEVVVRKHAIFRTRMFETGAGMLQAVIREEIDWLIEDNLEAYLARDKENLMGLGKNLNRFALITRNGKSTMVLTHHHSVYDGFFIPLIYEQVNKVYQGHALGPIANFNTFIKHLEEGNNNASREFWHSELKDATATNFPPLSAPLVNPETSMVCRHSLNFQHPPKANFTASTLFRAAWALLIRGYCGTNDIVLGTTLAGRTAPVANIENIMGPTLTTIPVRVSIDSTHTIERFLKKLQDQTIAMTPHEHFGLHNIRHLGDAAEAACGFQSLLVVQTPKSSSTDTVFTSGTEPEEMEETRTNALTLQIWPNSDGARLVASYDPRALEEQQLLRILQQFERIVLQLCTLEQKRRIQELDLLTPQDYEQIQRWNSEEATSHRTCVHHVINENVLRNPKAPAVSSWDGELSYHQLDQLSSKLAFHLIESGVGPEVKVPFCFEKSLWAIVGILAIIKAGGVYVALDPSHPTERIQAIVEDVKATIILCSAANAKRCKRMVDSVYIVNQLALDNLPEAGVQPQSLVTSQNALYIQFTSGTTGKPKGAVIEHGSYCTAFYGHQKVTEIHSMSRVLQFASYSFDVTNQDILTTLMAGGCLCIPSESERHDNIVGAINKYKVNNANLTPSFAKLIAPSDVPTLQVLQLAGEAMTVDAIQTWGERVHLINGYGPSECCCVCSVNPHATSPERDAGNIGYAAGCRLWIVDVDNPERLAPIGNVGELVIEGAIVGRGYLNDKEKTESAFLNKPVWLEQNSTTDGRVYKTGDLVRYSYDGSINYVGRKDSQVKLRGQRIELGEIESQMIRHVPSAVDIAVQVVVPAGSKNKTLAAFIAFGRLEATAGEDQDVESKLAGELTKAVDGLEMKLSQALPAYMIPTAFVALEEMPLTMSQKIDRKTLQTIASRLTIQQMATTSTSQSSQRKTLSSLEARLRAVWSKVLDIEEHSIGVDDSFMRLGGDSIDAIKLVALARVDGMLLAVVDIFRYPRLSDMTLVIRENVTDLNQEHIKPFGMIGDTEQVKNIVDVASNQCHISQDQIEDIYPSTPLQQGMIALSMIQPGMVVSFKYFNLRSDVDLARFKASWENVVRLNPILRTRVVQIESELLQVVTKAAVTWKLAEDLETYRNIDSQSFMHLGDELIRFAIIESPGSGYYRFCMTLHHFVYDGWSLGLILDQFENIYRGEKMCSSSPFSSFIEYLGSDDRIKQSEDFWKLELSGANPDIFPAPKSGSKSVQADSTISSHFTLPEISKSDITISNIIRGAWAMIVATYTGNDDVIYGTTVAGRHAPLRDIEKIVGPTFATVPIRIQVDLEQKVGKFLDQLQHQSFDMIPFEQIGLQYIRRLGPEAEAACNFQNILIIQPPAEETKKTGVLGSSLSPDDMTDFNTYGLMLECQLQTDGFTLNANFDQSLIDEAQMARLLAQFAHTVRQLCHADNDTSLKDLDMISKSEKMELADWESPEPESVQACIHDLISVWARKQPNSEAIVSWDGQLNHGDLDSLSNQLALHLTELGIGAEMFVPICFKKSLWTIVSMLAVLKAGAAFVPLDASHPVSRLENIVTATDAKLILCSQENSGLFQDTDCATFVVEADVFKGPRLPESSKLPEGLPQHAAYCMFTSGSTGKPKGVVIEHSAFATTARAEAQMFGVTSDSRVLQFASYSFDTSLFEILTTLISGGCVCIPSEEERREPSAIATAISRMRINMAGLTPSYVDVITPSSISTVKTLILGGEPLKTIHVDTWASCVKLMSAYGPTECSVTCSINNDMAVGSDPRNIGRPAGATRWIVDPKDANRLRPVGVVGELVIEGPLLARGYLNNPEKEREAFVEGNAFLGTGQRRRYKTGDLVRYNHDGSMTYVARKDNQVKLRGQRLEVEEVEHHISTYDAVMHCLVSIPKSGAWEKQLVGVISLNDPLITNEEKVDGNLIQLAKASNKVVRESITGLTAYLAVHLPEHMIPTMWIVVDEIPYTKAMKLDRVNVEKFLTSMDVDSEAKARNLIEPETDISHCWSESEERLRKIWSDILKTPIENVAFNSNFFRLGGDSIAAMRLVEFARSKGFFLTVPTIFGNPQFSAMFLVASKRGEASNTTDVPRLSMIGEQDLEMVISEASRVCQTPVDMIEDIYPCTPLQEGLMALSNQSPGSYVMQHVEAIPAHYDLTKFYAAWEHVSESHHVLRSRIFPGPQGTWLQAVVQGKLNWNYAEDLEAYLKQDLIQPMIFGEPLVRFAIVHERKSDHKDFVFTAHHSMYDGESLSQLLKRVRFVLQNLAYQEPASFKNFINYLHCLDSRDGVKFWKSKLEGYTAPSWPHLPSQSYQPMDDSVLIRDMPFHKSSTSTFTPSTIMRAAWAIILSKYMSTNDVVFGATLTGRNANLPGIMDIPGPTITTVPLRITFGDESVKEILQRTQDDAITMIPFEHTGLQNIKHISPDSQAACTFQTLLVVQPAQEEDMTSPVFESENFPAVVDSPASLTYALSMFCELGTSSIRLKANFDSQCITNNQVERILHQMEHVVQQLCSENIQGDVLVRDLEVISPSDKLQLAEWNIDEPPQATYLLLDRFSAISQVYPSKMAVDAWDGCFNYEELDLFSSQLAINLIEDGVGTGDIIPLCFEKSKWNVIAMLGVMKAGAAFNPLDPTVPEDRLQKLVQLTGAKTILCSMEKLELSQNLVKNVKEVSTRTMSTANIAAPSVMPDIQFSNDLYVMFTSGSTGVPKGVVIQHGAMATSAEAHGPRLDINESSRVLQFSGHTWDVSILEFFTTLSLGACICIPSDFDRMNNLHTYMNDVRVTVMTTTPSVARTLTPEQVPGLKTLALIGESWGQEIMNVWGGKVRVINAYGPTEASVLAVIGDAVPEQYRKNNIGVGVGARTWIADPDNHNILMPIGCLGELLLEGHILARGYLNDDDKTNQAFVTTPRWATENFIPGQTPPSRLYRTGDLVRYQDDGTLKFDGRKDSQTKIRGQRVELEEIEHNVSAEKLVQSALVYYPSSGLLKGQLVAVVCLVKSYADGENSSKNDVDNEPALIPSSIATAAEKCEEICINLSTILADYMIPNVWLPVEKMPLLASGKISRKFLNSWISSMTSDDFQRFSRKAILEIDQIVAPTTSTEELMQSVWSDVLQITRENISINASFTSLGGDSVSAMLIVSRCRARGFNITVRDILQSRTIANIASVAQIVEETLEEKKVIQTKPEPLSFLQNFDVLQLAIQTLSKLGITDLSIIEDVFLCLPVQQEMLSSQKENEQFYRVQGVFRIVTSLDTINMDRLEQAWQQLVARHSVLRSRFTDQVYHTLDMYQIVLKTVDFNISKFSTDDAESAIELLNNTTLSSMTSPFGIAVCTTDDGQTFCKLEANHAIIDHVSIGVLLEELRAEYLDSSATSSLVQGPVYRSFVDYTKLQQSASSLGYWNTYLQGCKSQPLETLSTDSPQTLKSFPIQVGDAQDLRAFCETNHMTLFNLIQTAWAVLLHKHTNSEEVGFCYLLSNRDAMVEGAAEMVGLLVNILPTRLAVSSTTAITELSQTIRDHFADGLGHASSGFERKHHLIEEGGHSRRRFDTLINYRGRVSAAEMDKESAMNFELVDGQDPMDYTFVLAIEDSDQGPSFLLSFWKPCITEEYAARVAADFSSILSRITERSGISVGEF</sequence>
<keyword evidence="3" id="KW-0436">Ligase</keyword>
<dbReference type="PROSITE" id="PS00012">
    <property type="entry name" value="PHOSPHOPANTETHEINE"/>
    <property type="match status" value="2"/>
</dbReference>
<proteinExistence type="predicted"/>
<dbReference type="Gene3D" id="3.30.559.10">
    <property type="entry name" value="Chloramphenicol acetyltransferase-like domain"/>
    <property type="match status" value="4"/>
</dbReference>
<dbReference type="Pfam" id="PF00501">
    <property type="entry name" value="AMP-binding"/>
    <property type="match status" value="4"/>
</dbReference>
<keyword evidence="2" id="KW-0597">Phosphoprotein</keyword>
<feature type="domain" description="Carrier" evidence="4">
    <location>
        <begin position="3713"/>
        <end position="3792"/>
    </location>
</feature>
<protein>
    <submittedName>
        <fullName evidence="5">Non-ribosomal peptide synthetase protein</fullName>
    </submittedName>
</protein>
<dbReference type="Proteomes" id="UP001629113">
    <property type="component" value="Unassembled WGS sequence"/>
</dbReference>
<feature type="domain" description="Carrier" evidence="4">
    <location>
        <begin position="471"/>
        <end position="546"/>
    </location>
</feature>
<evidence type="ECO:0000256" key="3">
    <source>
        <dbReference type="ARBA" id="ARBA00022598"/>
    </source>
</evidence>
<feature type="domain" description="Carrier" evidence="4">
    <location>
        <begin position="2625"/>
        <end position="2703"/>
    </location>
</feature>
<dbReference type="InterPro" id="IPR000873">
    <property type="entry name" value="AMP-dep_synth/lig_dom"/>
</dbReference>
<dbReference type="PROSITE" id="PS00455">
    <property type="entry name" value="AMP_BINDING"/>
    <property type="match status" value="3"/>
</dbReference>
<dbReference type="Pfam" id="PF00668">
    <property type="entry name" value="Condensation"/>
    <property type="match status" value="4"/>
</dbReference>
<evidence type="ECO:0000313" key="6">
    <source>
        <dbReference type="Proteomes" id="UP001629113"/>
    </source>
</evidence>
<dbReference type="InterPro" id="IPR006162">
    <property type="entry name" value="Ppantetheine_attach_site"/>
</dbReference>
<evidence type="ECO:0000256" key="1">
    <source>
        <dbReference type="ARBA" id="ARBA00022450"/>
    </source>
</evidence>
<evidence type="ECO:0000256" key="2">
    <source>
        <dbReference type="ARBA" id="ARBA00022553"/>
    </source>
</evidence>
<dbReference type="PROSITE" id="PS50075">
    <property type="entry name" value="CARRIER"/>
    <property type="match status" value="4"/>
</dbReference>
<name>A0ABR4PCJ5_9HELO</name>
<reference evidence="5 6" key="1">
    <citation type="submission" date="2024-06" db="EMBL/GenBank/DDBJ databases">
        <title>Complete genome of Phlyctema vagabunda strain 19-DSS-EL-015.</title>
        <authorList>
            <person name="Fiorenzani C."/>
        </authorList>
    </citation>
    <scope>NUCLEOTIDE SEQUENCE [LARGE SCALE GENOMIC DNA]</scope>
    <source>
        <strain evidence="5 6">19-DSS-EL-015</strain>
    </source>
</reference>
<dbReference type="Gene3D" id="3.30.300.30">
    <property type="match status" value="4"/>
</dbReference>
<dbReference type="EMBL" id="JBFCZG010000006">
    <property type="protein sequence ID" value="KAL3421010.1"/>
    <property type="molecule type" value="Genomic_DNA"/>
</dbReference>
<evidence type="ECO:0000259" key="4">
    <source>
        <dbReference type="PROSITE" id="PS50075"/>
    </source>
</evidence>
<dbReference type="SUPFAM" id="SSF52777">
    <property type="entry name" value="CoA-dependent acyltransferases"/>
    <property type="match status" value="8"/>
</dbReference>
<dbReference type="InterPro" id="IPR001242">
    <property type="entry name" value="Condensation_dom"/>
</dbReference>
<dbReference type="PANTHER" id="PTHR45527:SF1">
    <property type="entry name" value="FATTY ACID SYNTHASE"/>
    <property type="match status" value="1"/>
</dbReference>
<dbReference type="NCBIfam" id="TIGR01733">
    <property type="entry name" value="AA-adenyl-dom"/>
    <property type="match status" value="3"/>
</dbReference>
<dbReference type="InterPro" id="IPR023213">
    <property type="entry name" value="CAT-like_dom_sf"/>
</dbReference>
<keyword evidence="6" id="KW-1185">Reference proteome</keyword>
<dbReference type="SUPFAM" id="SSF47336">
    <property type="entry name" value="ACP-like"/>
    <property type="match status" value="4"/>
</dbReference>
<dbReference type="NCBIfam" id="NF003417">
    <property type="entry name" value="PRK04813.1"/>
    <property type="match status" value="4"/>
</dbReference>
<dbReference type="CDD" id="cd19542">
    <property type="entry name" value="CT_NRPS-like"/>
    <property type="match status" value="1"/>
</dbReference>
<dbReference type="Gene3D" id="1.10.1200.10">
    <property type="entry name" value="ACP-like"/>
    <property type="match status" value="4"/>
</dbReference>
<feature type="domain" description="Carrier" evidence="4">
    <location>
        <begin position="1542"/>
        <end position="1618"/>
    </location>
</feature>
<dbReference type="Pfam" id="PF00550">
    <property type="entry name" value="PP-binding"/>
    <property type="match status" value="4"/>
</dbReference>